<dbReference type="RefSeq" id="WP_208789255.1">
    <property type="nucleotide sequence ID" value="NZ_CAXOED010000011.1"/>
</dbReference>
<protein>
    <submittedName>
        <fullName evidence="1">KPN_01571 family protein</fullName>
    </submittedName>
</protein>
<reference evidence="1 2" key="1">
    <citation type="submission" date="2021-06" db="EMBL/GenBank/DDBJ databases">
        <title>FDA dAtabase for Regulatory Grade micrObial Sequences (FDA-ARGOS): Supporting development and validation of Infectious Disease Dx tests.</title>
        <authorList>
            <person name="Sproer C."/>
            <person name="Gronow S."/>
            <person name="Severitt S."/>
            <person name="Schroder I."/>
            <person name="Tallon L."/>
            <person name="Sadzewicz L."/>
            <person name="Zhao X."/>
            <person name="Boylan J."/>
            <person name="Ott S."/>
            <person name="Bowen H."/>
            <person name="Vavikolanu K."/>
            <person name="Mehta A."/>
            <person name="Aluvathingal J."/>
            <person name="Nadendla S."/>
            <person name="Lowell S."/>
            <person name="Myers T."/>
            <person name="Yan Y."/>
        </authorList>
    </citation>
    <scope>NUCLEOTIDE SEQUENCE [LARGE SCALE GENOMIC DNA]</scope>
    <source>
        <strain evidence="1 2">FDAARGOS 1428</strain>
    </source>
</reference>
<evidence type="ECO:0000313" key="1">
    <source>
        <dbReference type="EMBL" id="QXA49484.1"/>
    </source>
</evidence>
<dbReference type="NCBIfam" id="NF033695">
    <property type="entry name" value="trnsprt_adja_30"/>
    <property type="match status" value="1"/>
</dbReference>
<dbReference type="Proteomes" id="UP000683583">
    <property type="component" value="Chromosome"/>
</dbReference>
<sequence>MNPYLWVFIVLLALDALREELQLPTFSSLAVYIYAWATQWIV</sequence>
<dbReference type="GeneID" id="300414119"/>
<dbReference type="EMBL" id="CP077290">
    <property type="protein sequence ID" value="QXA49484.1"/>
    <property type="molecule type" value="Genomic_DNA"/>
</dbReference>
<organism evidence="1 2">
    <name type="scientific">Enterobacter cancerogenus</name>
    <dbReference type="NCBI Taxonomy" id="69218"/>
    <lineage>
        <taxon>Bacteria</taxon>
        <taxon>Pseudomonadati</taxon>
        <taxon>Pseudomonadota</taxon>
        <taxon>Gammaproteobacteria</taxon>
        <taxon>Enterobacterales</taxon>
        <taxon>Enterobacteriaceae</taxon>
        <taxon>Enterobacter</taxon>
        <taxon>Enterobacter cloacae complex</taxon>
    </lineage>
</organism>
<name>A0ABX8KK96_9ENTR</name>
<keyword evidence="2" id="KW-1185">Reference proteome</keyword>
<evidence type="ECO:0000313" key="2">
    <source>
        <dbReference type="Proteomes" id="UP000683583"/>
    </source>
</evidence>
<proteinExistence type="predicted"/>
<gene>
    <name evidence="1" type="ORF">I6L58_00075</name>
</gene>
<accession>A0ABX8KK96</accession>